<accession>A0A3M6WJJ0</accession>
<feature type="domain" description="HIT-type" evidence="5">
    <location>
        <begin position="262"/>
        <end position="290"/>
    </location>
</feature>
<keyword evidence="1" id="KW-0479">Metal-binding</keyword>
<dbReference type="GO" id="GO:0005634">
    <property type="term" value="C:nucleus"/>
    <property type="evidence" value="ECO:0007669"/>
    <property type="project" value="UniProtKB-ARBA"/>
</dbReference>
<organism evidence="6 7">
    <name type="scientific">Hortaea werneckii</name>
    <name type="common">Black yeast</name>
    <name type="synonym">Cladosporium werneckii</name>
    <dbReference type="NCBI Taxonomy" id="91943"/>
    <lineage>
        <taxon>Eukaryota</taxon>
        <taxon>Fungi</taxon>
        <taxon>Dikarya</taxon>
        <taxon>Ascomycota</taxon>
        <taxon>Pezizomycotina</taxon>
        <taxon>Dothideomycetes</taxon>
        <taxon>Dothideomycetidae</taxon>
        <taxon>Mycosphaerellales</taxon>
        <taxon>Teratosphaeriaceae</taxon>
        <taxon>Hortaea</taxon>
    </lineage>
</organism>
<dbReference type="GO" id="GO:0008270">
    <property type="term" value="F:zinc ion binding"/>
    <property type="evidence" value="ECO:0007669"/>
    <property type="project" value="UniProtKB-KW"/>
</dbReference>
<evidence type="ECO:0000313" key="6">
    <source>
        <dbReference type="EMBL" id="RMX78571.1"/>
    </source>
</evidence>
<keyword evidence="3" id="KW-0862">Zinc</keyword>
<dbReference type="PANTHER" id="PTHR13093">
    <property type="entry name" value="ZINC FINGER HIT DOMAIN CONTAINING PROTEIN 1"/>
    <property type="match status" value="1"/>
</dbReference>
<feature type="compositionally biased region" description="Polar residues" evidence="4">
    <location>
        <begin position="193"/>
        <end position="206"/>
    </location>
</feature>
<keyword evidence="2" id="KW-0863">Zinc-finger</keyword>
<dbReference type="InterPro" id="IPR039723">
    <property type="entry name" value="Vps71/ZNHIT1"/>
</dbReference>
<comment type="caution">
    <text evidence="6">The sequence shown here is derived from an EMBL/GenBank/DDBJ whole genome shotgun (WGS) entry which is preliminary data.</text>
</comment>
<proteinExistence type="predicted"/>
<evidence type="ECO:0000259" key="5">
    <source>
        <dbReference type="Pfam" id="PF04438"/>
    </source>
</evidence>
<dbReference type="CDD" id="cd21437">
    <property type="entry name" value="zf-HIT_ZNHIT1_like"/>
    <property type="match status" value="1"/>
</dbReference>
<dbReference type="EMBL" id="QWIJ01000811">
    <property type="protein sequence ID" value="RMX78571.1"/>
    <property type="molecule type" value="Genomic_DNA"/>
</dbReference>
<feature type="compositionally biased region" description="Basic and acidic residues" evidence="4">
    <location>
        <begin position="100"/>
        <end position="114"/>
    </location>
</feature>
<feature type="region of interest" description="Disordered" evidence="4">
    <location>
        <begin position="32"/>
        <end position="212"/>
    </location>
</feature>
<name>A0A3M6WJJ0_HORWE</name>
<evidence type="ECO:0000256" key="3">
    <source>
        <dbReference type="ARBA" id="ARBA00022833"/>
    </source>
</evidence>
<dbReference type="InterPro" id="IPR007529">
    <property type="entry name" value="Znf_HIT"/>
</dbReference>
<evidence type="ECO:0000313" key="7">
    <source>
        <dbReference type="Proteomes" id="UP000281245"/>
    </source>
</evidence>
<evidence type="ECO:0000256" key="2">
    <source>
        <dbReference type="ARBA" id="ARBA00022771"/>
    </source>
</evidence>
<gene>
    <name evidence="6" type="ORF">D0869_08982</name>
</gene>
<feature type="compositionally biased region" description="Basic and acidic residues" evidence="4">
    <location>
        <begin position="141"/>
        <end position="159"/>
    </location>
</feature>
<feature type="compositionally biased region" description="Polar residues" evidence="4">
    <location>
        <begin position="163"/>
        <end position="172"/>
    </location>
</feature>
<dbReference type="AlphaFoldDB" id="A0A3M6WJJ0"/>
<dbReference type="Proteomes" id="UP000281245">
    <property type="component" value="Unassembled WGS sequence"/>
</dbReference>
<dbReference type="OrthoDB" id="74807at2759"/>
<protein>
    <recommendedName>
        <fullName evidence="5">HIT-type domain-containing protein</fullName>
    </recommendedName>
</protein>
<sequence>MRDGQQLFHTGRLTDGMASTSLRFRTPHVEELPTTQSRQAPGFAWVAVSGGNGDPSKDWGTTNRKRQRTSLGQTEQQKEALTAKFQREVERRINALNSDNSKDAKDVPIPKREGGGSGAAARSGKTTNTKKILASGKTFAHHLDDEEAEIARKGRRDGDTDTPAPSSTQRASKTPYARRKVRESSAHSESPAPKSQANRPESQATLAASARSEARNLNADEELIDGATGLSVEAELEALLNAPPLTYNEARSAPPPPDAPPPRQFCETCGYWGRVRCMKCGSMVCSVSCKDDHDQFKCLKLGA</sequence>
<dbReference type="GO" id="GO:0006338">
    <property type="term" value="P:chromatin remodeling"/>
    <property type="evidence" value="ECO:0007669"/>
    <property type="project" value="InterPro"/>
</dbReference>
<evidence type="ECO:0000256" key="4">
    <source>
        <dbReference type="SAM" id="MobiDB-lite"/>
    </source>
</evidence>
<dbReference type="Pfam" id="PF04438">
    <property type="entry name" value="zf-HIT"/>
    <property type="match status" value="1"/>
</dbReference>
<dbReference type="VEuPathDB" id="FungiDB:BTJ68_03071"/>
<reference evidence="6 7" key="1">
    <citation type="journal article" date="2018" name="BMC Genomics">
        <title>Genomic evidence for intraspecific hybridization in a clonal and extremely halotolerant yeast.</title>
        <authorList>
            <person name="Gostincar C."/>
            <person name="Stajich J.E."/>
            <person name="Zupancic J."/>
            <person name="Zalar P."/>
            <person name="Gunde-Cimerman N."/>
        </authorList>
    </citation>
    <scope>NUCLEOTIDE SEQUENCE [LARGE SCALE GENOMIC DNA]</scope>
    <source>
        <strain evidence="6 7">EXF-6656</strain>
    </source>
</reference>
<evidence type="ECO:0000256" key="1">
    <source>
        <dbReference type="ARBA" id="ARBA00022723"/>
    </source>
</evidence>